<reference evidence="1" key="2">
    <citation type="journal article" date="2022" name="New Phytol.">
        <title>Evolutionary transition to the ectomycorrhizal habit in the genomes of a hyperdiverse lineage of mushroom-forming fungi.</title>
        <authorList>
            <person name="Looney B."/>
            <person name="Miyauchi S."/>
            <person name="Morin E."/>
            <person name="Drula E."/>
            <person name="Courty P.E."/>
            <person name="Kohler A."/>
            <person name="Kuo A."/>
            <person name="LaButti K."/>
            <person name="Pangilinan J."/>
            <person name="Lipzen A."/>
            <person name="Riley R."/>
            <person name="Andreopoulos W."/>
            <person name="He G."/>
            <person name="Johnson J."/>
            <person name="Nolan M."/>
            <person name="Tritt A."/>
            <person name="Barry K.W."/>
            <person name="Grigoriev I.V."/>
            <person name="Nagy L.G."/>
            <person name="Hibbett D."/>
            <person name="Henrissat B."/>
            <person name="Matheny P.B."/>
            <person name="Labbe J."/>
            <person name="Martin F.M."/>
        </authorList>
    </citation>
    <scope>NUCLEOTIDE SEQUENCE</scope>
    <source>
        <strain evidence="1">EC-137</strain>
    </source>
</reference>
<proteinExistence type="predicted"/>
<reference evidence="1" key="1">
    <citation type="submission" date="2021-02" db="EMBL/GenBank/DDBJ databases">
        <authorList>
            <consortium name="DOE Joint Genome Institute"/>
            <person name="Ahrendt S."/>
            <person name="Looney B.P."/>
            <person name="Miyauchi S."/>
            <person name="Morin E."/>
            <person name="Drula E."/>
            <person name="Courty P.E."/>
            <person name="Chicoki N."/>
            <person name="Fauchery L."/>
            <person name="Kohler A."/>
            <person name="Kuo A."/>
            <person name="Labutti K."/>
            <person name="Pangilinan J."/>
            <person name="Lipzen A."/>
            <person name="Riley R."/>
            <person name="Andreopoulos W."/>
            <person name="He G."/>
            <person name="Johnson J."/>
            <person name="Barry K.W."/>
            <person name="Grigoriev I.V."/>
            <person name="Nagy L."/>
            <person name="Hibbett D."/>
            <person name="Henrissat B."/>
            <person name="Matheny P.B."/>
            <person name="Labbe J."/>
            <person name="Martin F."/>
        </authorList>
    </citation>
    <scope>NUCLEOTIDE SEQUENCE</scope>
    <source>
        <strain evidence="1">EC-137</strain>
    </source>
</reference>
<evidence type="ECO:0000313" key="1">
    <source>
        <dbReference type="EMBL" id="KAI0033071.1"/>
    </source>
</evidence>
<comment type="caution">
    <text evidence="1">The sequence shown here is derived from an EMBL/GenBank/DDBJ whole genome shotgun (WGS) entry which is preliminary data.</text>
</comment>
<dbReference type="EMBL" id="MU273528">
    <property type="protein sequence ID" value="KAI0033071.1"/>
    <property type="molecule type" value="Genomic_DNA"/>
</dbReference>
<organism evidence="1 2">
    <name type="scientific">Vararia minispora EC-137</name>
    <dbReference type="NCBI Taxonomy" id="1314806"/>
    <lineage>
        <taxon>Eukaryota</taxon>
        <taxon>Fungi</taxon>
        <taxon>Dikarya</taxon>
        <taxon>Basidiomycota</taxon>
        <taxon>Agaricomycotina</taxon>
        <taxon>Agaricomycetes</taxon>
        <taxon>Russulales</taxon>
        <taxon>Lachnocladiaceae</taxon>
        <taxon>Vararia</taxon>
    </lineage>
</organism>
<name>A0ACB8QML1_9AGAM</name>
<keyword evidence="2" id="KW-1185">Reference proteome</keyword>
<sequence>MVLTITPGPTGNVLHPSIIMFSSLFSTTDPTAQNFHPVSSAFKPEELNGALEPKDTEWLCAGGFMTETQIWYTILDDGTSVMCQIIHSSVGVWYPQIQFTFKITNPHKGETEWRSMNISNFVTPPPGLDKRSSKSDQFTITHKAAPGSDAPESYSIHVNAGADLQVMLDVRRSVGAPGFKAGKGPKGGYSYFGADVKAPEGYVVHRFWPYTLSAGHVILKGVAREIAGPGMFVHAIQGMRPNLVACRWNFVHFQSPAHGGTSAIQMEFTTTESHGRKGSGSGHAVTNVGSLVVGGKLVTVSAETRWPGENANEGAVVSRAEHLLPKHDPQTGYAQPTELQFKWRAPAAVPGVSGDVRGTLSVDVGTPDAPKGLIEKVDVLGEIPGAVKAIVSYVAGTKPYIYQWVNPARLVLNGPDDLAPGMSGGIEAEGHAYVEATFISAT</sequence>
<dbReference type="Proteomes" id="UP000814128">
    <property type="component" value="Unassembled WGS sequence"/>
</dbReference>
<accession>A0ACB8QML1</accession>
<gene>
    <name evidence="1" type="ORF">K488DRAFT_78081</name>
</gene>
<protein>
    <submittedName>
        <fullName evidence="1">Oxidative stress survival Svf1-like protein</fullName>
    </submittedName>
</protein>
<evidence type="ECO:0000313" key="2">
    <source>
        <dbReference type="Proteomes" id="UP000814128"/>
    </source>
</evidence>